<proteinExistence type="predicted"/>
<reference evidence="1 2" key="1">
    <citation type="journal article" date="2015" name="Int. J. Syst. Evol. Microbiol.">
        <title>Carboxylicivirga linearis sp. nov., isolated from a sea cucumber culture pond.</title>
        <authorList>
            <person name="Wang F.Q."/>
            <person name="Zhou Y.X."/>
            <person name="Lin X.Z."/>
            <person name="Chen G.J."/>
            <person name="Du Z.J."/>
        </authorList>
    </citation>
    <scope>NUCLEOTIDE SEQUENCE [LARGE SCALE GENOMIC DNA]</scope>
    <source>
        <strain evidence="1 2">FB218</strain>
    </source>
</reference>
<dbReference type="RefSeq" id="WP_212216642.1">
    <property type="nucleotide sequence ID" value="NZ_JAGUCO010000010.1"/>
</dbReference>
<dbReference type="EMBL" id="JAGUCO010000010">
    <property type="protein sequence ID" value="MBS2099401.1"/>
    <property type="molecule type" value="Genomic_DNA"/>
</dbReference>
<gene>
    <name evidence="1" type="ORF">KEM10_13990</name>
</gene>
<organism evidence="1 2">
    <name type="scientific">Carboxylicivirga linearis</name>
    <dbReference type="NCBI Taxonomy" id="1628157"/>
    <lineage>
        <taxon>Bacteria</taxon>
        <taxon>Pseudomonadati</taxon>
        <taxon>Bacteroidota</taxon>
        <taxon>Bacteroidia</taxon>
        <taxon>Marinilabiliales</taxon>
        <taxon>Marinilabiliaceae</taxon>
        <taxon>Carboxylicivirga</taxon>
    </lineage>
</organism>
<evidence type="ECO:0000313" key="2">
    <source>
        <dbReference type="Proteomes" id="UP000708576"/>
    </source>
</evidence>
<dbReference type="Proteomes" id="UP000708576">
    <property type="component" value="Unassembled WGS sequence"/>
</dbReference>
<protein>
    <recommendedName>
        <fullName evidence="3">Lipoprotein</fullName>
    </recommendedName>
</protein>
<accession>A0ABS5JYL6</accession>
<sequence length="302" mass="34697">MKLNLIKTMVFLTPILMSYFLTGCSSCQQQKNKDLVGENINFKDISIIDSVDAVIIALPSPEEIIQYIKSNKVEFDESILVNTKYALKSSSDNIKKQLLGMYFADLAYLSSFSRTNYVPELIKTIDVMMKDLELNPIVSQEIRNTLLNTSSPEDVYNISQQFYDNLINYLYDIDDGKTLTLISTGVFYEVMYISTNLHSNYDLYKNSIYKIGEQKLLYEDLLSMAQILNNYGLQDSFNDLKALEKAFNLISFDSEIDEVYESDDNVLHIKSKNNTVEISNEKYTDFCQAIAQVRNKIIENLD</sequence>
<comment type="caution">
    <text evidence="1">The sequence shown here is derived from an EMBL/GenBank/DDBJ whole genome shotgun (WGS) entry which is preliminary data.</text>
</comment>
<dbReference type="PROSITE" id="PS51257">
    <property type="entry name" value="PROKAR_LIPOPROTEIN"/>
    <property type="match status" value="1"/>
</dbReference>
<evidence type="ECO:0008006" key="3">
    <source>
        <dbReference type="Google" id="ProtNLM"/>
    </source>
</evidence>
<keyword evidence="2" id="KW-1185">Reference proteome</keyword>
<name>A0ABS5JYL6_9BACT</name>
<evidence type="ECO:0000313" key="1">
    <source>
        <dbReference type="EMBL" id="MBS2099401.1"/>
    </source>
</evidence>